<evidence type="ECO:0000256" key="8">
    <source>
        <dbReference type="ARBA" id="ARBA00023136"/>
    </source>
</evidence>
<evidence type="ECO:0000256" key="2">
    <source>
        <dbReference type="ARBA" id="ARBA00022448"/>
    </source>
</evidence>
<dbReference type="GO" id="GO:0006814">
    <property type="term" value="P:sodium ion transport"/>
    <property type="evidence" value="ECO:0007669"/>
    <property type="project" value="UniProtKB-KW"/>
</dbReference>
<name>L0GY73_9GAMM</name>
<proteinExistence type="predicted"/>
<dbReference type="OrthoDB" id="9793589at2"/>
<keyword evidence="2" id="KW-0813">Transport</keyword>
<dbReference type="STRING" id="765912.Thimo_1549"/>
<evidence type="ECO:0000256" key="6">
    <source>
        <dbReference type="ARBA" id="ARBA00023053"/>
    </source>
</evidence>
<dbReference type="InterPro" id="IPR006153">
    <property type="entry name" value="Cation/H_exchanger_TM"/>
</dbReference>
<dbReference type="KEGG" id="tmb:Thimo_1549"/>
<dbReference type="PATRIC" id="fig|765912.4.peg.1512"/>
<keyword evidence="5 10" id="KW-1133">Transmembrane helix</keyword>
<accession>L0GY73</accession>
<feature type="transmembrane region" description="Helical" evidence="10">
    <location>
        <begin position="226"/>
        <end position="244"/>
    </location>
</feature>
<dbReference type="GO" id="GO:0015297">
    <property type="term" value="F:antiporter activity"/>
    <property type="evidence" value="ECO:0007669"/>
    <property type="project" value="UniProtKB-KW"/>
</dbReference>
<feature type="transmembrane region" description="Helical" evidence="10">
    <location>
        <begin position="280"/>
        <end position="300"/>
    </location>
</feature>
<evidence type="ECO:0000256" key="5">
    <source>
        <dbReference type="ARBA" id="ARBA00022989"/>
    </source>
</evidence>
<dbReference type="EMBL" id="CP003051">
    <property type="protein sequence ID" value="AGA90330.1"/>
    <property type="molecule type" value="Genomic_DNA"/>
</dbReference>
<dbReference type="AlphaFoldDB" id="L0GY73"/>
<evidence type="ECO:0000256" key="10">
    <source>
        <dbReference type="SAM" id="Phobius"/>
    </source>
</evidence>
<keyword evidence="4 10" id="KW-0812">Transmembrane</keyword>
<evidence type="ECO:0000259" key="11">
    <source>
        <dbReference type="Pfam" id="PF00999"/>
    </source>
</evidence>
<dbReference type="GO" id="GO:0016020">
    <property type="term" value="C:membrane"/>
    <property type="evidence" value="ECO:0007669"/>
    <property type="project" value="UniProtKB-SubCell"/>
</dbReference>
<feature type="domain" description="Cation/H+ exchanger transmembrane" evidence="11">
    <location>
        <begin position="11"/>
        <end position="404"/>
    </location>
</feature>
<evidence type="ECO:0000256" key="7">
    <source>
        <dbReference type="ARBA" id="ARBA00023065"/>
    </source>
</evidence>
<dbReference type="GO" id="GO:1902600">
    <property type="term" value="P:proton transmembrane transport"/>
    <property type="evidence" value="ECO:0007669"/>
    <property type="project" value="InterPro"/>
</dbReference>
<feature type="transmembrane region" description="Helical" evidence="10">
    <location>
        <begin position="158"/>
        <end position="177"/>
    </location>
</feature>
<evidence type="ECO:0000313" key="12">
    <source>
        <dbReference type="EMBL" id="AGA90330.1"/>
    </source>
</evidence>
<keyword evidence="9" id="KW-0739">Sodium transport</keyword>
<dbReference type="Proteomes" id="UP000010816">
    <property type="component" value="Chromosome"/>
</dbReference>
<dbReference type="PANTHER" id="PTHR43562">
    <property type="entry name" value="NAPA-TYPE SODIUM/HYDROGEN ANTIPORTER"/>
    <property type="match status" value="1"/>
</dbReference>
<protein>
    <submittedName>
        <fullName evidence="12">Kef-type K+ transport system, membrane component</fullName>
    </submittedName>
</protein>
<keyword evidence="8 10" id="KW-0472">Membrane</keyword>
<feature type="transmembrane region" description="Helical" evidence="10">
    <location>
        <begin position="306"/>
        <end position="329"/>
    </location>
</feature>
<dbReference type="Pfam" id="PF00999">
    <property type="entry name" value="Na_H_Exchanger"/>
    <property type="match status" value="1"/>
</dbReference>
<dbReference type="HOGENOM" id="CLU_005126_7_0_6"/>
<feature type="transmembrane region" description="Helical" evidence="10">
    <location>
        <begin position="127"/>
        <end position="146"/>
    </location>
</feature>
<feature type="transmembrane region" description="Helical" evidence="10">
    <location>
        <begin position="189"/>
        <end position="214"/>
    </location>
</feature>
<comment type="subcellular location">
    <subcellularLocation>
        <location evidence="1">Membrane</location>
        <topology evidence="1">Multi-pass membrane protein</topology>
    </subcellularLocation>
</comment>
<organism evidence="12 13">
    <name type="scientific">Thioflavicoccus mobilis 8321</name>
    <dbReference type="NCBI Taxonomy" id="765912"/>
    <lineage>
        <taxon>Bacteria</taxon>
        <taxon>Pseudomonadati</taxon>
        <taxon>Pseudomonadota</taxon>
        <taxon>Gammaproteobacteria</taxon>
        <taxon>Chromatiales</taxon>
        <taxon>Chromatiaceae</taxon>
        <taxon>Thioflavicoccus</taxon>
    </lineage>
</organism>
<reference evidence="12 13" key="1">
    <citation type="submission" date="2011-09" db="EMBL/GenBank/DDBJ databases">
        <title>Complete sequence of chromosome of Thioflavicoccus mobilis 8321.</title>
        <authorList>
            <consortium name="US DOE Joint Genome Institute"/>
            <person name="Lucas S."/>
            <person name="Han J."/>
            <person name="Lapidus A."/>
            <person name="Cheng J.-F."/>
            <person name="Goodwin L."/>
            <person name="Pitluck S."/>
            <person name="Peters L."/>
            <person name="Ovchinnikova G."/>
            <person name="Lu M."/>
            <person name="Detter J.C."/>
            <person name="Han C."/>
            <person name="Tapia R."/>
            <person name="Land M."/>
            <person name="Hauser L."/>
            <person name="Kyrpides N."/>
            <person name="Ivanova N."/>
            <person name="Pagani I."/>
            <person name="Vogl K."/>
            <person name="Liu Z."/>
            <person name="Imhoff J."/>
            <person name="Thiel V."/>
            <person name="Frigaard N.-U."/>
            <person name="Bryant D."/>
            <person name="Woyke T."/>
        </authorList>
    </citation>
    <scope>NUCLEOTIDE SEQUENCE [LARGE SCALE GENOMIC DNA]</scope>
    <source>
        <strain evidence="12 13">8321</strain>
    </source>
</reference>
<feature type="transmembrane region" description="Helical" evidence="10">
    <location>
        <begin position="91"/>
        <end position="115"/>
    </location>
</feature>
<dbReference type="Gene3D" id="1.20.1530.20">
    <property type="match status" value="1"/>
</dbReference>
<evidence type="ECO:0000256" key="3">
    <source>
        <dbReference type="ARBA" id="ARBA00022449"/>
    </source>
</evidence>
<evidence type="ECO:0000313" key="13">
    <source>
        <dbReference type="Proteomes" id="UP000010816"/>
    </source>
</evidence>
<keyword evidence="3" id="KW-0050">Antiport</keyword>
<evidence type="ECO:0000256" key="4">
    <source>
        <dbReference type="ARBA" id="ARBA00022692"/>
    </source>
</evidence>
<sequence>MELLYILLVLLFVTRFTGEVATRVGQPALVGELIAGIGLGLVATQFADSLPVLAGLADDEVFRSLTDLAIFFLMLLAGVEMSPRELRETSVGAFWVALGGLLLPLAGGLALGWVFIPESDYRFAQSLFLATALAITAVPVSVKVLMDLGQLETRTGKTIVAAAVFDDVFGLILLALLTAVLETGELPDLAALGSLLGRIALFFLITGLVGYYVFPWLGRHVKRIKAAEFEFSGLVMAALAFALIAEALGIHFILGAFLAGLFFVRRTIEPPVYEALRKRLATFTTGFLAPLFFASIGLHLDAAAAVHVPVFVVALVLVAFAGKLLGAGLPAYWIGLNQREAFGVGAGMSARGAVELIIADIALRAGLFNHPDSPPDVVRYMFSAVVLMALTTTLVAPLALQRTLGRGD</sequence>
<evidence type="ECO:0000256" key="9">
    <source>
        <dbReference type="ARBA" id="ARBA00023201"/>
    </source>
</evidence>
<feature type="transmembrane region" description="Helical" evidence="10">
    <location>
        <begin position="61"/>
        <end position="79"/>
    </location>
</feature>
<evidence type="ECO:0000256" key="1">
    <source>
        <dbReference type="ARBA" id="ARBA00004141"/>
    </source>
</evidence>
<dbReference type="InterPro" id="IPR038770">
    <property type="entry name" value="Na+/solute_symporter_sf"/>
</dbReference>
<feature type="transmembrane region" description="Helical" evidence="10">
    <location>
        <begin position="377"/>
        <end position="400"/>
    </location>
</feature>
<keyword evidence="7" id="KW-0406">Ion transport</keyword>
<dbReference type="eggNOG" id="COG0475">
    <property type="taxonomic scope" value="Bacteria"/>
</dbReference>
<dbReference type="RefSeq" id="WP_015280471.1">
    <property type="nucleotide sequence ID" value="NC_019940.1"/>
</dbReference>
<keyword evidence="13" id="KW-1185">Reference proteome</keyword>
<gene>
    <name evidence="12" type="ORF">Thimo_1549</name>
</gene>
<dbReference type="PANTHER" id="PTHR43562:SF3">
    <property type="entry name" value="SODIUM ION_PROTON EXCHANGER (EUROFUNG)"/>
    <property type="match status" value="1"/>
</dbReference>
<keyword evidence="6" id="KW-0915">Sodium</keyword>